<dbReference type="GO" id="GO:0045944">
    <property type="term" value="P:positive regulation of transcription by RNA polymerase II"/>
    <property type="evidence" value="ECO:0007669"/>
    <property type="project" value="InterPro"/>
</dbReference>
<evidence type="ECO:0000256" key="4">
    <source>
        <dbReference type="ARBA" id="ARBA00023163"/>
    </source>
</evidence>
<dbReference type="Pfam" id="PF00319">
    <property type="entry name" value="SRF-TF"/>
    <property type="match status" value="1"/>
</dbReference>
<dbReference type="EMBL" id="QGKW02000717">
    <property type="protein sequence ID" value="KAF2599259.1"/>
    <property type="molecule type" value="Genomic_DNA"/>
</dbReference>
<evidence type="ECO:0000313" key="8">
    <source>
        <dbReference type="EMBL" id="KAF2599259.1"/>
    </source>
</evidence>
<evidence type="ECO:0000313" key="9">
    <source>
        <dbReference type="Proteomes" id="UP000712281"/>
    </source>
</evidence>
<dbReference type="InterPro" id="IPR002100">
    <property type="entry name" value="TF_MADSbox"/>
</dbReference>
<organism evidence="8 9">
    <name type="scientific">Brassica cretica</name>
    <name type="common">Mustard</name>
    <dbReference type="NCBI Taxonomy" id="69181"/>
    <lineage>
        <taxon>Eukaryota</taxon>
        <taxon>Viridiplantae</taxon>
        <taxon>Streptophyta</taxon>
        <taxon>Embryophyta</taxon>
        <taxon>Tracheophyta</taxon>
        <taxon>Spermatophyta</taxon>
        <taxon>Magnoliopsida</taxon>
        <taxon>eudicotyledons</taxon>
        <taxon>Gunneridae</taxon>
        <taxon>Pentapetalae</taxon>
        <taxon>rosids</taxon>
        <taxon>malvids</taxon>
        <taxon>Brassicales</taxon>
        <taxon>Brassicaceae</taxon>
        <taxon>Brassiceae</taxon>
        <taxon>Brassica</taxon>
    </lineage>
</organism>
<gene>
    <name evidence="8" type="ORF">F2Q68_00007123</name>
</gene>
<evidence type="ECO:0000256" key="2">
    <source>
        <dbReference type="ARBA" id="ARBA00023015"/>
    </source>
</evidence>
<dbReference type="InterPro" id="IPR033897">
    <property type="entry name" value="SRF-like_MADS-box"/>
</dbReference>
<evidence type="ECO:0000256" key="1">
    <source>
        <dbReference type="ARBA" id="ARBA00004123"/>
    </source>
</evidence>
<dbReference type="GO" id="GO:0000978">
    <property type="term" value="F:RNA polymerase II cis-regulatory region sequence-specific DNA binding"/>
    <property type="evidence" value="ECO:0007669"/>
    <property type="project" value="TreeGrafter"/>
</dbReference>
<feature type="region of interest" description="Disordered" evidence="6">
    <location>
        <begin position="231"/>
        <end position="259"/>
    </location>
</feature>
<name>A0A8S9KY39_BRACR</name>
<dbReference type="Gene3D" id="3.40.1810.10">
    <property type="entry name" value="Transcription factor, MADS-box"/>
    <property type="match status" value="1"/>
</dbReference>
<sequence>MSRVRPPLTGVLTPLTRIENQRARNTAFKRRTQGLIKKAKELTILCGLDACLTFFNLDDAKLVAWPSKEVAESLMDRFYSLPSYERNMKAETQESFLKTNIKKIQKKLADCRVSVAELEMEHLMFDLENGRSLDDFSQSEIESLRSYTNKKIMGLNKDLGYPEHAYTSVNEPFPGGDQAPRVLDVAFEREHCSSLMGSRCIYLMDKWFFDDPKVQEDGNGNHLPKLVHRFDLNMEPSDDEEDMETYKGESGKSGGASDA</sequence>
<evidence type="ECO:0000256" key="3">
    <source>
        <dbReference type="ARBA" id="ARBA00023125"/>
    </source>
</evidence>
<dbReference type="InterPro" id="IPR036879">
    <property type="entry name" value="TF_MADSbox_sf"/>
</dbReference>
<dbReference type="GO" id="GO:0005634">
    <property type="term" value="C:nucleus"/>
    <property type="evidence" value="ECO:0007669"/>
    <property type="project" value="UniProtKB-SubCell"/>
</dbReference>
<keyword evidence="5" id="KW-0539">Nucleus</keyword>
<accession>A0A8S9KY39</accession>
<dbReference type="PROSITE" id="PS50066">
    <property type="entry name" value="MADS_BOX_2"/>
    <property type="match status" value="1"/>
</dbReference>
<comment type="subcellular location">
    <subcellularLocation>
        <location evidence="1">Nucleus</location>
    </subcellularLocation>
</comment>
<dbReference type="Proteomes" id="UP000712281">
    <property type="component" value="Unassembled WGS sequence"/>
</dbReference>
<dbReference type="PANTHER" id="PTHR11945:SF583">
    <property type="entry name" value="AGAMOUS-LIKE 96"/>
    <property type="match status" value="1"/>
</dbReference>
<dbReference type="AlphaFoldDB" id="A0A8S9KY39"/>
<protein>
    <recommendedName>
        <fullName evidence="7">MADS-box domain-containing protein</fullName>
    </recommendedName>
</protein>
<dbReference type="PANTHER" id="PTHR11945">
    <property type="entry name" value="MADS BOX PROTEIN"/>
    <property type="match status" value="1"/>
</dbReference>
<evidence type="ECO:0000256" key="5">
    <source>
        <dbReference type="ARBA" id="ARBA00023242"/>
    </source>
</evidence>
<dbReference type="CDD" id="cd00266">
    <property type="entry name" value="MADS_SRF_like"/>
    <property type="match status" value="1"/>
</dbReference>
<evidence type="ECO:0000256" key="6">
    <source>
        <dbReference type="SAM" id="MobiDB-lite"/>
    </source>
</evidence>
<dbReference type="GO" id="GO:0000981">
    <property type="term" value="F:DNA-binding transcription factor activity, RNA polymerase II-specific"/>
    <property type="evidence" value="ECO:0007669"/>
    <property type="project" value="InterPro"/>
</dbReference>
<evidence type="ECO:0000259" key="7">
    <source>
        <dbReference type="PROSITE" id="PS50066"/>
    </source>
</evidence>
<keyword evidence="3" id="KW-0238">DNA-binding</keyword>
<dbReference type="GO" id="GO:0046983">
    <property type="term" value="F:protein dimerization activity"/>
    <property type="evidence" value="ECO:0007669"/>
    <property type="project" value="InterPro"/>
</dbReference>
<dbReference type="SUPFAM" id="SSF55455">
    <property type="entry name" value="SRF-like"/>
    <property type="match status" value="1"/>
</dbReference>
<keyword evidence="4" id="KW-0804">Transcription</keyword>
<keyword evidence="2" id="KW-0805">Transcription regulation</keyword>
<reference evidence="8" key="1">
    <citation type="submission" date="2019-12" db="EMBL/GenBank/DDBJ databases">
        <title>Genome sequencing and annotation of Brassica cretica.</title>
        <authorList>
            <person name="Studholme D.J."/>
            <person name="Sarris P.F."/>
        </authorList>
    </citation>
    <scope>NUCLEOTIDE SEQUENCE</scope>
    <source>
        <strain evidence="8">PFS-001/15</strain>
        <tissue evidence="8">Leaf</tissue>
    </source>
</reference>
<feature type="domain" description="MADS-box" evidence="7">
    <location>
        <begin position="14"/>
        <end position="56"/>
    </location>
</feature>
<proteinExistence type="predicted"/>
<dbReference type="SMART" id="SM00432">
    <property type="entry name" value="MADS"/>
    <property type="match status" value="1"/>
</dbReference>
<comment type="caution">
    <text evidence="8">The sequence shown here is derived from an EMBL/GenBank/DDBJ whole genome shotgun (WGS) entry which is preliminary data.</text>
</comment>